<dbReference type="EMBL" id="PRLG01000018">
    <property type="protein sequence ID" value="PYY29154.1"/>
    <property type="molecule type" value="Genomic_DNA"/>
</dbReference>
<reference evidence="2 3" key="1">
    <citation type="submission" date="2018-01" db="EMBL/GenBank/DDBJ databases">
        <title>Genome sequence of the PGP bacterium Paenibacillus illinoisensis E3.</title>
        <authorList>
            <person name="Rolli E."/>
            <person name="Marasco R."/>
            <person name="Bessem C."/>
            <person name="Michoud G."/>
            <person name="Gaiarsa S."/>
            <person name="Borin S."/>
            <person name="Daffonchio D."/>
        </authorList>
    </citation>
    <scope>NUCLEOTIDE SEQUENCE [LARGE SCALE GENOMIC DNA]</scope>
    <source>
        <strain evidence="2 3">E3</strain>
    </source>
</reference>
<dbReference type="EC" id="3.1.3.1" evidence="2"/>
<evidence type="ECO:0000259" key="1">
    <source>
        <dbReference type="Pfam" id="PF00149"/>
    </source>
</evidence>
<dbReference type="GO" id="GO:0004035">
    <property type="term" value="F:alkaline phosphatase activity"/>
    <property type="evidence" value="ECO:0007669"/>
    <property type="project" value="UniProtKB-EC"/>
</dbReference>
<keyword evidence="2" id="KW-0378">Hydrolase</keyword>
<feature type="domain" description="Calcineurin-like phosphoesterase" evidence="1">
    <location>
        <begin position="16"/>
        <end position="253"/>
    </location>
</feature>
<protein>
    <submittedName>
        <fullName evidence="2">Metallophosphoesterase</fullName>
        <ecNumber evidence="2">3.1.3.1</ecNumber>
    </submittedName>
</protein>
<sequence length="333" mass="38230">MENEQQRDQPLFSFQVITDTHVRDQADHIYNRHLEKALADITSNNKDSSGIMHVGDVTDRGLPEEYKELERILDMYRNVLPKIRYTLGNHDIGAILWQDPPINLTTMTSHEVSEVLGHVDQMREEENEISDALITTEGIWEKRLNEFKVITGMKGSYHDHWIEGYHYIFLGSEKPHPKDCDMSVEQLNWLEAALSEQASPDRPIFVFLHQPLMDTVAGSMKDQGWFGVNQDAEVKAILSRYPQAILFSGHTHWQLEAPRTMYEGGGHLPTMFNAASVAYLWTDEDEHLEGSQGLQVDVYTDQVVVRGRDYLTGTWIEGVEYTILYPVKVQVDL</sequence>
<accession>A0A2W0CB02</accession>
<comment type="caution">
    <text evidence="2">The sequence shown here is derived from an EMBL/GenBank/DDBJ whole genome shotgun (WGS) entry which is preliminary data.</text>
</comment>
<dbReference type="AlphaFoldDB" id="A0A2W0CB02"/>
<dbReference type="InterPro" id="IPR004843">
    <property type="entry name" value="Calcineurin-like_PHP"/>
</dbReference>
<evidence type="ECO:0000313" key="2">
    <source>
        <dbReference type="EMBL" id="PYY29154.1"/>
    </source>
</evidence>
<dbReference type="PANTHER" id="PTHR43143:SF1">
    <property type="entry name" value="SERINE_THREONINE-PROTEIN PHOSPHATASE CPPED1"/>
    <property type="match status" value="1"/>
</dbReference>
<name>A0A2W0CB02_9BACL</name>
<dbReference type="OrthoDB" id="1645838at2"/>
<dbReference type="Proteomes" id="UP000247459">
    <property type="component" value="Unassembled WGS sequence"/>
</dbReference>
<dbReference type="RefSeq" id="WP_110758267.1">
    <property type="nucleotide sequence ID" value="NZ_PRLG01000018.1"/>
</dbReference>
<dbReference type="SUPFAM" id="SSF56300">
    <property type="entry name" value="Metallo-dependent phosphatases"/>
    <property type="match status" value="1"/>
</dbReference>
<dbReference type="InterPro" id="IPR029052">
    <property type="entry name" value="Metallo-depent_PP-like"/>
</dbReference>
<evidence type="ECO:0000313" key="3">
    <source>
        <dbReference type="Proteomes" id="UP000247459"/>
    </source>
</evidence>
<dbReference type="InterPro" id="IPR051918">
    <property type="entry name" value="STPP_CPPED1"/>
</dbReference>
<dbReference type="Pfam" id="PF00149">
    <property type="entry name" value="Metallophos"/>
    <property type="match status" value="1"/>
</dbReference>
<dbReference type="Gene3D" id="3.60.21.10">
    <property type="match status" value="2"/>
</dbReference>
<dbReference type="PANTHER" id="PTHR43143">
    <property type="entry name" value="METALLOPHOSPHOESTERASE, CALCINEURIN SUPERFAMILY"/>
    <property type="match status" value="1"/>
</dbReference>
<proteinExistence type="predicted"/>
<gene>
    <name evidence="2" type="ORF">PIL02S_02093</name>
</gene>
<organism evidence="2 3">
    <name type="scientific">Paenibacillus illinoisensis</name>
    <dbReference type="NCBI Taxonomy" id="59845"/>
    <lineage>
        <taxon>Bacteria</taxon>
        <taxon>Bacillati</taxon>
        <taxon>Bacillota</taxon>
        <taxon>Bacilli</taxon>
        <taxon>Bacillales</taxon>
        <taxon>Paenibacillaceae</taxon>
        <taxon>Paenibacillus</taxon>
    </lineage>
</organism>